<gene>
    <name evidence="1" type="ORF">H1R20_g16579</name>
</gene>
<sequence length="640" mass="71609">MLTYAIDEHYKLGNAVARLQALSLECIEQTKGRKDVQQLADVKARQFDKPKTWRMCQFDDAGGGMAGVHFRVQGIIAGKELPPLSSNGNIIQLKKGRRYLRQNIKLFGGKSDVFADAAHATEKAYVQFAGHFADGTMEGWELGTRGGDPIIEANTRYLTPKVLCSDESAEKLDEYIDPQGVLQKIMEDDFVYGPDNKVEYMERISNQDGIRKVSPTQFKIGDIVEAVVAFVCYQTQKGPIKMSIALRALSLLDHTEQDEAAVLRMRNKQKTTGGMGSISTLKRKSAYAHEDTEEAGMRFARMRIDDDDNTVPGQEARFVVKIDIDLLFKIMDELELPKELIYLGMTCNHFRMALKKRLQSNTYKYATAHGVEFPDWIMKKLEHTNSIIAGPDVLSVWMNIPSLTDRLEIFCPNDPLAFTAVIDHLTDTEGFEVINVVNPGPKSSAEFREVYRDMEFGKTVHAIVGLTKVDKGRGKDHGCIVVISKSPDTPIITVTEMMTTIFMNFITGSAVVCLYPCYTFYGEGLMNYDGPVAPEAMDITALFKRAGMKLKNTARGIADHKCGSHHLCPNTIRHFTDNRSFCINIGNNQTTVLQPAILSKPLVYWRLRCGGMCGEKIPEAIQTESIAIIYGTTNYTYGEY</sequence>
<protein>
    <submittedName>
        <fullName evidence="1">Uncharacterized protein</fullName>
    </submittedName>
</protein>
<name>A0A9W8IX08_9AGAR</name>
<evidence type="ECO:0000313" key="2">
    <source>
        <dbReference type="Proteomes" id="UP001140091"/>
    </source>
</evidence>
<evidence type="ECO:0000313" key="1">
    <source>
        <dbReference type="EMBL" id="KAJ2920515.1"/>
    </source>
</evidence>
<dbReference type="EMBL" id="JANBPK010001883">
    <property type="protein sequence ID" value="KAJ2920515.1"/>
    <property type="molecule type" value="Genomic_DNA"/>
</dbReference>
<dbReference type="Proteomes" id="UP001140091">
    <property type="component" value="Unassembled WGS sequence"/>
</dbReference>
<organism evidence="1 2">
    <name type="scientific">Candolleomyces eurysporus</name>
    <dbReference type="NCBI Taxonomy" id="2828524"/>
    <lineage>
        <taxon>Eukaryota</taxon>
        <taxon>Fungi</taxon>
        <taxon>Dikarya</taxon>
        <taxon>Basidiomycota</taxon>
        <taxon>Agaricomycotina</taxon>
        <taxon>Agaricomycetes</taxon>
        <taxon>Agaricomycetidae</taxon>
        <taxon>Agaricales</taxon>
        <taxon>Agaricineae</taxon>
        <taxon>Psathyrellaceae</taxon>
        <taxon>Candolleomyces</taxon>
    </lineage>
</organism>
<comment type="caution">
    <text evidence="1">The sequence shown here is derived from an EMBL/GenBank/DDBJ whole genome shotgun (WGS) entry which is preliminary data.</text>
</comment>
<dbReference type="AlphaFoldDB" id="A0A9W8IX08"/>
<keyword evidence="2" id="KW-1185">Reference proteome</keyword>
<reference evidence="1" key="1">
    <citation type="submission" date="2022-06" db="EMBL/GenBank/DDBJ databases">
        <title>Genome Sequence of Candolleomyces eurysporus.</title>
        <authorList>
            <person name="Buettner E."/>
        </authorList>
    </citation>
    <scope>NUCLEOTIDE SEQUENCE</scope>
    <source>
        <strain evidence="1">VTCC 930004</strain>
    </source>
</reference>
<proteinExistence type="predicted"/>
<dbReference type="OrthoDB" id="3269456at2759"/>
<feature type="non-terminal residue" evidence="1">
    <location>
        <position position="640"/>
    </location>
</feature>
<accession>A0A9W8IX08</accession>